<evidence type="ECO:0000313" key="3">
    <source>
        <dbReference type="Proteomes" id="UP000325780"/>
    </source>
</evidence>
<evidence type="ECO:0008006" key="4">
    <source>
        <dbReference type="Google" id="ProtNLM"/>
    </source>
</evidence>
<feature type="chain" id="PRO_5024864021" description="Secreted protein" evidence="1">
    <location>
        <begin position="24"/>
        <end position="74"/>
    </location>
</feature>
<accession>A0A5N6TRU5</accession>
<name>A0A5N6TRU5_ASPAV</name>
<keyword evidence="3" id="KW-1185">Reference proteome</keyword>
<evidence type="ECO:0000313" key="2">
    <source>
        <dbReference type="EMBL" id="KAE8149055.1"/>
    </source>
</evidence>
<dbReference type="EMBL" id="ML742136">
    <property type="protein sequence ID" value="KAE8149055.1"/>
    <property type="molecule type" value="Genomic_DNA"/>
</dbReference>
<protein>
    <recommendedName>
        <fullName evidence="4">Secreted protein</fullName>
    </recommendedName>
</protein>
<dbReference type="AlphaFoldDB" id="A0A5N6TRU5"/>
<sequence length="74" mass="7830">MDRRRHLGLRCVALIVTGSGCRCDLVSSCRHQGSLLATNAGRSESILNSQCRSTSSQISSSPSLSISLVIVPSI</sequence>
<reference evidence="2 3" key="1">
    <citation type="submission" date="2019-04" db="EMBL/GenBank/DDBJ databases">
        <title>Friends and foes A comparative genomics study of 23 Aspergillus species from section Flavi.</title>
        <authorList>
            <consortium name="DOE Joint Genome Institute"/>
            <person name="Kjaerbolling I."/>
            <person name="Vesth T."/>
            <person name="Frisvad J.C."/>
            <person name="Nybo J.L."/>
            <person name="Theobald S."/>
            <person name="Kildgaard S."/>
            <person name="Isbrandt T."/>
            <person name="Kuo A."/>
            <person name="Sato A."/>
            <person name="Lyhne E.K."/>
            <person name="Kogle M.E."/>
            <person name="Wiebenga A."/>
            <person name="Kun R.S."/>
            <person name="Lubbers R.J."/>
            <person name="Makela M.R."/>
            <person name="Barry K."/>
            <person name="Chovatia M."/>
            <person name="Clum A."/>
            <person name="Daum C."/>
            <person name="Haridas S."/>
            <person name="He G."/>
            <person name="LaButti K."/>
            <person name="Lipzen A."/>
            <person name="Mondo S."/>
            <person name="Riley R."/>
            <person name="Salamov A."/>
            <person name="Simmons B.A."/>
            <person name="Magnuson J.K."/>
            <person name="Henrissat B."/>
            <person name="Mortensen U.H."/>
            <person name="Larsen T.O."/>
            <person name="Devries R.P."/>
            <person name="Grigoriev I.V."/>
            <person name="Machida M."/>
            <person name="Baker S.E."/>
            <person name="Andersen M.R."/>
        </authorList>
    </citation>
    <scope>NUCLEOTIDE SEQUENCE [LARGE SCALE GENOMIC DNA]</scope>
    <source>
        <strain evidence="2 3">IBT 18842</strain>
    </source>
</reference>
<dbReference type="PROSITE" id="PS51257">
    <property type="entry name" value="PROKAR_LIPOPROTEIN"/>
    <property type="match status" value="1"/>
</dbReference>
<gene>
    <name evidence="2" type="ORF">BDV25DRAFT_157030</name>
</gene>
<proteinExistence type="predicted"/>
<dbReference type="Proteomes" id="UP000325780">
    <property type="component" value="Unassembled WGS sequence"/>
</dbReference>
<keyword evidence="1" id="KW-0732">Signal</keyword>
<feature type="signal peptide" evidence="1">
    <location>
        <begin position="1"/>
        <end position="23"/>
    </location>
</feature>
<organism evidence="2 3">
    <name type="scientific">Aspergillus avenaceus</name>
    <dbReference type="NCBI Taxonomy" id="36643"/>
    <lineage>
        <taxon>Eukaryota</taxon>
        <taxon>Fungi</taxon>
        <taxon>Dikarya</taxon>
        <taxon>Ascomycota</taxon>
        <taxon>Pezizomycotina</taxon>
        <taxon>Eurotiomycetes</taxon>
        <taxon>Eurotiomycetidae</taxon>
        <taxon>Eurotiales</taxon>
        <taxon>Aspergillaceae</taxon>
        <taxon>Aspergillus</taxon>
        <taxon>Aspergillus subgen. Circumdati</taxon>
    </lineage>
</organism>
<evidence type="ECO:0000256" key="1">
    <source>
        <dbReference type="SAM" id="SignalP"/>
    </source>
</evidence>